<protein>
    <recommendedName>
        <fullName evidence="2">DUF4142 domain-containing protein</fullName>
    </recommendedName>
</protein>
<name>A0A261TFV0_9BORD</name>
<dbReference type="AlphaFoldDB" id="A0A261TFV0"/>
<evidence type="ECO:0000259" key="2">
    <source>
        <dbReference type="Pfam" id="PF13628"/>
    </source>
</evidence>
<comment type="caution">
    <text evidence="3">The sequence shown here is derived from an EMBL/GenBank/DDBJ whole genome shotgun (WGS) entry which is preliminary data.</text>
</comment>
<dbReference type="OrthoDB" id="118677at2"/>
<dbReference type="InterPro" id="IPR012347">
    <property type="entry name" value="Ferritin-like"/>
</dbReference>
<dbReference type="RefSeq" id="WP_094801772.1">
    <property type="nucleotide sequence ID" value="NZ_NEVP01000010.1"/>
</dbReference>
<sequence>MHKTDFLPARRARRAHVARALIAATALACGAAWADGLTATDRDFIERAARGGQTELAGSTLVQGRSADPDVKAYAEQVHETQSRALDKLAQLGQAKGVRVPEGPSFVGKGKLGALVGEEGAAFDRAYAARFGVAAHRDALVLFQEAAHQTQDPDVRAYVEERLPALQKQLDQARSLQDKVDLKP</sequence>
<evidence type="ECO:0000256" key="1">
    <source>
        <dbReference type="SAM" id="SignalP"/>
    </source>
</evidence>
<dbReference type="EMBL" id="NEVP01000010">
    <property type="protein sequence ID" value="OZI47950.1"/>
    <property type="molecule type" value="Genomic_DNA"/>
</dbReference>
<proteinExistence type="predicted"/>
<evidence type="ECO:0000313" key="4">
    <source>
        <dbReference type="Proteomes" id="UP000216913"/>
    </source>
</evidence>
<dbReference type="Gene3D" id="1.20.1260.10">
    <property type="match status" value="1"/>
</dbReference>
<dbReference type="PANTHER" id="PTHR38593:SF1">
    <property type="entry name" value="BLR2558 PROTEIN"/>
    <property type="match status" value="1"/>
</dbReference>
<feature type="signal peptide" evidence="1">
    <location>
        <begin position="1"/>
        <end position="34"/>
    </location>
</feature>
<keyword evidence="4" id="KW-1185">Reference proteome</keyword>
<evidence type="ECO:0000313" key="3">
    <source>
        <dbReference type="EMBL" id="OZI47950.1"/>
    </source>
</evidence>
<feature type="chain" id="PRO_5012469869" description="DUF4142 domain-containing protein" evidence="1">
    <location>
        <begin position="35"/>
        <end position="184"/>
    </location>
</feature>
<dbReference type="InterPro" id="IPR025419">
    <property type="entry name" value="DUF4142"/>
</dbReference>
<dbReference type="PANTHER" id="PTHR38593">
    <property type="entry name" value="BLR2558 PROTEIN"/>
    <property type="match status" value="1"/>
</dbReference>
<dbReference type="Pfam" id="PF13628">
    <property type="entry name" value="DUF4142"/>
    <property type="match status" value="1"/>
</dbReference>
<accession>A0A261TFV0</accession>
<reference evidence="3 4" key="1">
    <citation type="submission" date="2017-05" db="EMBL/GenBank/DDBJ databases">
        <title>Complete and WGS of Bordetella genogroups.</title>
        <authorList>
            <person name="Spilker T."/>
            <person name="LiPuma J."/>
        </authorList>
    </citation>
    <scope>NUCLEOTIDE SEQUENCE [LARGE SCALE GENOMIC DNA]</scope>
    <source>
        <strain evidence="3 4">AU10456</strain>
    </source>
</reference>
<keyword evidence="1" id="KW-0732">Signal</keyword>
<feature type="domain" description="DUF4142" evidence="2">
    <location>
        <begin position="40"/>
        <end position="176"/>
    </location>
</feature>
<dbReference type="Proteomes" id="UP000216913">
    <property type="component" value="Unassembled WGS sequence"/>
</dbReference>
<organism evidence="3 4">
    <name type="scientific">Bordetella genomosp. 5</name>
    <dbReference type="NCBI Taxonomy" id="1395608"/>
    <lineage>
        <taxon>Bacteria</taxon>
        <taxon>Pseudomonadati</taxon>
        <taxon>Pseudomonadota</taxon>
        <taxon>Betaproteobacteria</taxon>
        <taxon>Burkholderiales</taxon>
        <taxon>Alcaligenaceae</taxon>
        <taxon>Bordetella</taxon>
    </lineage>
</organism>
<gene>
    <name evidence="3" type="ORF">CAL25_16290</name>
</gene>